<evidence type="ECO:0000313" key="1">
    <source>
        <dbReference type="EMBL" id="RSL67694.1"/>
    </source>
</evidence>
<evidence type="ECO:0000313" key="2">
    <source>
        <dbReference type="Proteomes" id="UP000288168"/>
    </source>
</evidence>
<name>A0A428QQZ3_9HYPO</name>
<organism evidence="1 2">
    <name type="scientific">Fusarium duplospermum</name>
    <dbReference type="NCBI Taxonomy" id="1325734"/>
    <lineage>
        <taxon>Eukaryota</taxon>
        <taxon>Fungi</taxon>
        <taxon>Dikarya</taxon>
        <taxon>Ascomycota</taxon>
        <taxon>Pezizomycotina</taxon>
        <taxon>Sordariomycetes</taxon>
        <taxon>Hypocreomycetidae</taxon>
        <taxon>Hypocreales</taxon>
        <taxon>Nectriaceae</taxon>
        <taxon>Fusarium</taxon>
        <taxon>Fusarium solani species complex</taxon>
    </lineage>
</organism>
<gene>
    <name evidence="1" type="ORF">CEP54_003050</name>
</gene>
<proteinExistence type="predicted"/>
<dbReference type="EMBL" id="NKCI01000019">
    <property type="protein sequence ID" value="RSL67694.1"/>
    <property type="molecule type" value="Genomic_DNA"/>
</dbReference>
<accession>A0A428QQZ3</accession>
<reference evidence="1 2" key="1">
    <citation type="submission" date="2017-06" db="EMBL/GenBank/DDBJ databases">
        <title>Comparative genomic analysis of Ambrosia Fusariam Clade fungi.</title>
        <authorList>
            <person name="Stajich J.E."/>
            <person name="Carrillo J."/>
            <person name="Kijimoto T."/>
            <person name="Eskalen A."/>
            <person name="O'Donnell K."/>
            <person name="Kasson M."/>
        </authorList>
    </citation>
    <scope>NUCLEOTIDE SEQUENCE [LARGE SCALE GENOMIC DNA]</scope>
    <source>
        <strain evidence="1 2">NRRL62584</strain>
    </source>
</reference>
<dbReference type="Proteomes" id="UP000288168">
    <property type="component" value="Unassembled WGS sequence"/>
</dbReference>
<dbReference type="AlphaFoldDB" id="A0A428QQZ3"/>
<sequence>MDLVGSRFEPPSNSLSPSWILRRPRMGLAGAVVPPTQPSTPFLLPPPAAGAGIRGHEVDNVFNSTTDLAGEADLAAKGLVVYQGLFASIALCRVELAHGEKF</sequence>
<keyword evidence="2" id="KW-1185">Reference proteome</keyword>
<comment type="caution">
    <text evidence="1">The sequence shown here is derived from an EMBL/GenBank/DDBJ whole genome shotgun (WGS) entry which is preliminary data.</text>
</comment>
<protein>
    <submittedName>
        <fullName evidence="1">Uncharacterized protein</fullName>
    </submittedName>
</protein>